<comment type="caution">
    <text evidence="1">The sequence shown here is derived from an EMBL/GenBank/DDBJ whole genome shotgun (WGS) entry which is preliminary data.</text>
</comment>
<evidence type="ECO:0000313" key="1">
    <source>
        <dbReference type="EMBL" id="OGE94642.1"/>
    </source>
</evidence>
<name>A0A1F5PY56_9BACT</name>
<accession>A0A1F5PY56</accession>
<proteinExistence type="predicted"/>
<dbReference type="EMBL" id="MFFB01000012">
    <property type="protein sequence ID" value="OGE94642.1"/>
    <property type="molecule type" value="Genomic_DNA"/>
</dbReference>
<evidence type="ECO:0000313" key="2">
    <source>
        <dbReference type="Proteomes" id="UP000177281"/>
    </source>
</evidence>
<organism evidence="1 2">
    <name type="scientific">Candidatus Doudnabacteria bacterium RIFCSPLOWO2_01_FULL_44_21</name>
    <dbReference type="NCBI Taxonomy" id="1817841"/>
    <lineage>
        <taxon>Bacteria</taxon>
        <taxon>Candidatus Doudnaibacteriota</taxon>
    </lineage>
</organism>
<sequence length="175" mass="19417">MTLNTGGALPPTKRDIEHTVEMLLGQELPTKRILELMPFPPSMVRKYVQSVQSRLAHTRLMSAADAVAESKMTVAQAAKEFGVDETRLKEHTSGTKRGRRKGIAEMKSMLSLKYRGYSGSTAHVFKQLFEQLEDGEVSAKTVSDVVAHVQHLNKRAARTLKGWEDRLNAKIANGS</sequence>
<dbReference type="STRING" id="1817841.A3B10_00620"/>
<reference evidence="1 2" key="1">
    <citation type="journal article" date="2016" name="Nat. Commun.">
        <title>Thousands of microbial genomes shed light on interconnected biogeochemical processes in an aquifer system.</title>
        <authorList>
            <person name="Anantharaman K."/>
            <person name="Brown C.T."/>
            <person name="Hug L.A."/>
            <person name="Sharon I."/>
            <person name="Castelle C.J."/>
            <person name="Probst A.J."/>
            <person name="Thomas B.C."/>
            <person name="Singh A."/>
            <person name="Wilkins M.J."/>
            <person name="Karaoz U."/>
            <person name="Brodie E.L."/>
            <person name="Williams K.H."/>
            <person name="Hubbard S.S."/>
            <person name="Banfield J.F."/>
        </authorList>
    </citation>
    <scope>NUCLEOTIDE SEQUENCE [LARGE SCALE GENOMIC DNA]</scope>
</reference>
<dbReference type="Proteomes" id="UP000177281">
    <property type="component" value="Unassembled WGS sequence"/>
</dbReference>
<gene>
    <name evidence="1" type="ORF">A3B10_00620</name>
</gene>
<dbReference type="AlphaFoldDB" id="A0A1F5PY56"/>
<evidence type="ECO:0008006" key="3">
    <source>
        <dbReference type="Google" id="ProtNLM"/>
    </source>
</evidence>
<protein>
    <recommendedName>
        <fullName evidence="3">HTH psq-type domain-containing protein</fullName>
    </recommendedName>
</protein>